<dbReference type="AlphaFoldDB" id="A0A6C0H5A4"/>
<evidence type="ECO:0000313" key="1">
    <source>
        <dbReference type="EMBL" id="QHT75560.1"/>
    </source>
</evidence>
<proteinExistence type="predicted"/>
<accession>A0A6C0H5A4</accession>
<dbReference type="EMBL" id="MN739879">
    <property type="protein sequence ID" value="QHT75560.1"/>
    <property type="molecule type" value="Genomic_DNA"/>
</dbReference>
<reference evidence="1" key="1">
    <citation type="journal article" date="2020" name="Nature">
        <title>Giant virus diversity and host interactions through global metagenomics.</title>
        <authorList>
            <person name="Schulz F."/>
            <person name="Roux S."/>
            <person name="Paez-Espino D."/>
            <person name="Jungbluth S."/>
            <person name="Walsh D.A."/>
            <person name="Denef V.J."/>
            <person name="McMahon K.D."/>
            <person name="Konstantinidis K.T."/>
            <person name="Eloe-Fadrosh E.A."/>
            <person name="Kyrpides N.C."/>
            <person name="Woyke T."/>
        </authorList>
    </citation>
    <scope>NUCLEOTIDE SEQUENCE</scope>
    <source>
        <strain evidence="1">GVMAG-M-3300023179-71</strain>
    </source>
</reference>
<organism evidence="1">
    <name type="scientific">viral metagenome</name>
    <dbReference type="NCBI Taxonomy" id="1070528"/>
    <lineage>
        <taxon>unclassified sequences</taxon>
        <taxon>metagenomes</taxon>
        <taxon>organismal metagenomes</taxon>
    </lineage>
</organism>
<name>A0A6C0H5A4_9ZZZZ</name>
<sequence length="30" mass="3817">MKYQNKNMKIFLKVLMKDQINMFKRIKQKK</sequence>
<protein>
    <submittedName>
        <fullName evidence="1">Uncharacterized protein</fullName>
    </submittedName>
</protein>